<feature type="transmembrane region" description="Helical" evidence="1">
    <location>
        <begin position="32"/>
        <end position="65"/>
    </location>
</feature>
<dbReference type="PATRIC" id="fig|1121098.3.peg.601"/>
<dbReference type="STRING" id="1121098.HMPREF1534_00588"/>
<keyword evidence="3" id="KW-1185">Reference proteome</keyword>
<evidence type="ECO:0000313" key="2">
    <source>
        <dbReference type="EMBL" id="EOA57821.1"/>
    </source>
</evidence>
<evidence type="ECO:0000313" key="3">
    <source>
        <dbReference type="Proteomes" id="UP000017831"/>
    </source>
</evidence>
<organism evidence="2 3">
    <name type="scientific">Phocaeicola massiliensis B84634 = Timone 84634 = DSM 17679 = JCM 13223</name>
    <dbReference type="NCBI Taxonomy" id="1121098"/>
    <lineage>
        <taxon>Bacteria</taxon>
        <taxon>Pseudomonadati</taxon>
        <taxon>Bacteroidota</taxon>
        <taxon>Bacteroidia</taxon>
        <taxon>Bacteroidales</taxon>
        <taxon>Bacteroidaceae</taxon>
        <taxon>Phocaeicola</taxon>
    </lineage>
</organism>
<keyword evidence="1" id="KW-0812">Transmembrane</keyword>
<dbReference type="HOGENOM" id="CLU_2178551_0_0_10"/>
<feature type="transmembrane region" description="Helical" evidence="1">
    <location>
        <begin position="7"/>
        <end position="26"/>
    </location>
</feature>
<dbReference type="RefSeq" id="WP_005936867.1">
    <property type="nucleotide sequence ID" value="NZ_KB890320.1"/>
</dbReference>
<comment type="caution">
    <text evidence="2">The sequence shown here is derived from an EMBL/GenBank/DDBJ whole genome shotgun (WGS) entry which is preliminary data.</text>
</comment>
<protein>
    <submittedName>
        <fullName evidence="2">Uncharacterized protein</fullName>
    </submittedName>
</protein>
<gene>
    <name evidence="2" type="ORF">HMPREF1534_00588</name>
</gene>
<keyword evidence="1" id="KW-1133">Transmembrane helix</keyword>
<dbReference type="Proteomes" id="UP000017831">
    <property type="component" value="Unassembled WGS sequence"/>
</dbReference>
<name>U6RPU8_9BACT</name>
<keyword evidence="1" id="KW-0472">Membrane</keyword>
<accession>U6RPU8</accession>
<proteinExistence type="predicted"/>
<evidence type="ECO:0000256" key="1">
    <source>
        <dbReference type="SAM" id="Phobius"/>
    </source>
</evidence>
<sequence>MEIIIGLIIAFILLAFLYGILCLIIKKWPVLIWIVGIGGGVILAIITSWWIGAIGGFILIGFLAAAEASGGHKCAHCGSYDTDVTKKEDGFEYWQCNKCHGITYDYITK</sequence>
<dbReference type="GeneID" id="60063352"/>
<dbReference type="EMBL" id="AQHY01000007">
    <property type="protein sequence ID" value="EOA57821.1"/>
    <property type="molecule type" value="Genomic_DNA"/>
</dbReference>
<reference evidence="2 3" key="1">
    <citation type="submission" date="2013-04" db="EMBL/GenBank/DDBJ databases">
        <title>The Genome Sequence of Bacteroides massiliensis DSM 17679.</title>
        <authorList>
            <consortium name="The Broad Institute Genomics Platform"/>
            <person name="Earl A."/>
            <person name="Ward D."/>
            <person name="Feldgarden M."/>
            <person name="Gevers D."/>
            <person name="Martens E."/>
            <person name="Fenner L."/>
            <person name="Roux V."/>
            <person name="Mallet M.N."/>
            <person name="Raoult D."/>
            <person name="Walker B."/>
            <person name="Young S."/>
            <person name="Zeng Q."/>
            <person name="Gargeya S."/>
            <person name="Fitzgerald M."/>
            <person name="Haas B."/>
            <person name="Abouelleil A."/>
            <person name="Allen A.W."/>
            <person name="Alvarado L."/>
            <person name="Arachchi H.M."/>
            <person name="Berlin A.M."/>
            <person name="Chapman S.B."/>
            <person name="Gainer-Dewar J."/>
            <person name="Goldberg J."/>
            <person name="Griggs A."/>
            <person name="Gujja S."/>
            <person name="Hansen M."/>
            <person name="Howarth C."/>
            <person name="Imamovic A."/>
            <person name="Ireland A."/>
            <person name="Larimer J."/>
            <person name="McCowan C."/>
            <person name="Murphy C."/>
            <person name="Pearson M."/>
            <person name="Poon T.W."/>
            <person name="Priest M."/>
            <person name="Roberts A."/>
            <person name="Saif S."/>
            <person name="Shea T."/>
            <person name="Sisk P."/>
            <person name="Sykes S."/>
            <person name="Wortman J."/>
            <person name="Nusbaum C."/>
            <person name="Birren B."/>
        </authorList>
    </citation>
    <scope>NUCLEOTIDE SEQUENCE [LARGE SCALE GENOMIC DNA]</scope>
    <source>
        <strain evidence="3">B84634 / Timone 84634 / DSM 17679 / JCM 13223</strain>
    </source>
</reference>
<dbReference type="OrthoDB" id="9988636at2"/>
<dbReference type="AlphaFoldDB" id="U6RPU8"/>